<dbReference type="InterPro" id="IPR036396">
    <property type="entry name" value="Cyt_P450_sf"/>
</dbReference>
<keyword evidence="2 7" id="KW-0349">Heme</keyword>
<evidence type="ECO:0000256" key="9">
    <source>
        <dbReference type="SAM" id="Phobius"/>
    </source>
</evidence>
<protein>
    <submittedName>
        <fullName evidence="10">Cytochrome P450</fullName>
    </submittedName>
</protein>
<keyword evidence="6 8" id="KW-0503">Monooxygenase</keyword>
<dbReference type="Gene3D" id="1.10.630.10">
    <property type="entry name" value="Cytochrome P450"/>
    <property type="match status" value="1"/>
</dbReference>
<evidence type="ECO:0000256" key="1">
    <source>
        <dbReference type="ARBA" id="ARBA00010617"/>
    </source>
</evidence>
<dbReference type="GO" id="GO:0005506">
    <property type="term" value="F:iron ion binding"/>
    <property type="evidence" value="ECO:0007669"/>
    <property type="project" value="InterPro"/>
</dbReference>
<reference evidence="10 11" key="1">
    <citation type="submission" date="2018-06" db="EMBL/GenBank/DDBJ databases">
        <title>Comparative genomics reveals the genomic features of Rhizophagus irregularis, R. cerebriforme, R. diaphanum and Gigaspora rosea, and their symbiotic lifestyle signature.</title>
        <authorList>
            <person name="Morin E."/>
            <person name="San Clemente H."/>
            <person name="Chen E.C.H."/>
            <person name="De La Providencia I."/>
            <person name="Hainaut M."/>
            <person name="Kuo A."/>
            <person name="Kohler A."/>
            <person name="Murat C."/>
            <person name="Tang N."/>
            <person name="Roy S."/>
            <person name="Loubradou J."/>
            <person name="Henrissat B."/>
            <person name="Grigoriev I.V."/>
            <person name="Corradi N."/>
            <person name="Roux C."/>
            <person name="Martin F.M."/>
        </authorList>
    </citation>
    <scope>NUCLEOTIDE SEQUENCE [LARGE SCALE GENOMIC DNA]</scope>
    <source>
        <strain evidence="10 11">DAOM 227022</strain>
    </source>
</reference>
<dbReference type="InterPro" id="IPR002401">
    <property type="entry name" value="Cyt_P450_E_grp-I"/>
</dbReference>
<accession>A0A397SMW6</accession>
<evidence type="ECO:0000256" key="5">
    <source>
        <dbReference type="ARBA" id="ARBA00023004"/>
    </source>
</evidence>
<gene>
    <name evidence="10" type="ORF">C1645_829541</name>
</gene>
<comment type="caution">
    <text evidence="10">The sequence shown here is derived from an EMBL/GenBank/DDBJ whole genome shotgun (WGS) entry which is preliminary data.</text>
</comment>
<evidence type="ECO:0000313" key="10">
    <source>
        <dbReference type="EMBL" id="RIA86249.1"/>
    </source>
</evidence>
<dbReference type="PANTHER" id="PTHR24291">
    <property type="entry name" value="CYTOCHROME P450 FAMILY 4"/>
    <property type="match status" value="1"/>
</dbReference>
<dbReference type="SUPFAM" id="SSF48264">
    <property type="entry name" value="Cytochrome P450"/>
    <property type="match status" value="1"/>
</dbReference>
<keyword evidence="5 7" id="KW-0408">Iron</keyword>
<dbReference type="PANTHER" id="PTHR24291:SF50">
    <property type="entry name" value="BIFUNCTIONAL ALBAFLAVENONE MONOOXYGENASE_TERPENE SYNTHASE"/>
    <property type="match status" value="1"/>
</dbReference>
<keyword evidence="4 8" id="KW-0560">Oxidoreductase</keyword>
<keyword evidence="3 7" id="KW-0479">Metal-binding</keyword>
<dbReference type="OrthoDB" id="1470350at2759"/>
<comment type="cofactor">
    <cofactor evidence="7">
        <name>heme</name>
        <dbReference type="ChEBI" id="CHEBI:30413"/>
    </cofactor>
</comment>
<organism evidence="10 11">
    <name type="scientific">Glomus cerebriforme</name>
    <dbReference type="NCBI Taxonomy" id="658196"/>
    <lineage>
        <taxon>Eukaryota</taxon>
        <taxon>Fungi</taxon>
        <taxon>Fungi incertae sedis</taxon>
        <taxon>Mucoromycota</taxon>
        <taxon>Glomeromycotina</taxon>
        <taxon>Glomeromycetes</taxon>
        <taxon>Glomerales</taxon>
        <taxon>Glomeraceae</taxon>
        <taxon>Glomus</taxon>
    </lineage>
</organism>
<dbReference type="Proteomes" id="UP000265703">
    <property type="component" value="Unassembled WGS sequence"/>
</dbReference>
<sequence length="530" mass="60302">MIDFNQIFSKLPEYNISDFYDKFLILTALCLIIPSLYFLYIKRKNTASLSKVAPKQTIIIHEKNVTNTITGENSSTKDDENFDIASCGGFIPYLRRLHANQGAHVLSPKLPYPNTISVVDPITVKAILSIGDRPVDLFKFLEPFLGEDNLQIFDADRAASFRKLVGPALGHDVIVTKYPSMRDIGVEFIERWEKLVMNDKDSVIKMQDECLEFSLRVVLNAVISIDESTNLDAKSYKKFYDIALSALFDKQSGLLDTSREEEFQQAVNYLKSFTVKLINQRKEKLLLINDAEKTRVKDLFDILLTENDPYTEKPFTDEAIISRISGYIMAGYHTTGVAIPYTLLALSQNYDVQIKLQEEIDQTLEGHLPSLNDLSKMEYLTQVVKESLRVHPPGSFCARLLKSETALPTMVESKNLTVQANTSILYPIPLYHENPNFHSQPEKFDPTRFSPDKIKDIKPNTYCPFGFGARICPGDRIAMVDMKMLVCLILQKFNVELAMKLEDIVKEERFVVMAKNDVLIKLVSRGAKNY</sequence>
<dbReference type="PROSITE" id="PS00086">
    <property type="entry name" value="CYTOCHROME_P450"/>
    <property type="match status" value="1"/>
</dbReference>
<dbReference type="STRING" id="658196.A0A397SMW6"/>
<evidence type="ECO:0000256" key="2">
    <source>
        <dbReference type="ARBA" id="ARBA00022617"/>
    </source>
</evidence>
<keyword evidence="9" id="KW-1133">Transmembrane helix</keyword>
<dbReference type="Pfam" id="PF00067">
    <property type="entry name" value="p450"/>
    <property type="match status" value="1"/>
</dbReference>
<dbReference type="InterPro" id="IPR050196">
    <property type="entry name" value="Cytochrome_P450_Monoox"/>
</dbReference>
<evidence type="ECO:0000313" key="11">
    <source>
        <dbReference type="Proteomes" id="UP000265703"/>
    </source>
</evidence>
<feature type="transmembrane region" description="Helical" evidence="9">
    <location>
        <begin position="23"/>
        <end position="41"/>
    </location>
</feature>
<keyword evidence="9" id="KW-0812">Transmembrane</keyword>
<evidence type="ECO:0000256" key="3">
    <source>
        <dbReference type="ARBA" id="ARBA00022723"/>
    </source>
</evidence>
<dbReference type="PRINTS" id="PR00463">
    <property type="entry name" value="EP450I"/>
</dbReference>
<evidence type="ECO:0000256" key="4">
    <source>
        <dbReference type="ARBA" id="ARBA00023002"/>
    </source>
</evidence>
<keyword evidence="9" id="KW-0472">Membrane</keyword>
<dbReference type="PRINTS" id="PR00385">
    <property type="entry name" value="P450"/>
</dbReference>
<evidence type="ECO:0000256" key="7">
    <source>
        <dbReference type="PIRSR" id="PIRSR602401-1"/>
    </source>
</evidence>
<evidence type="ECO:0000256" key="8">
    <source>
        <dbReference type="RuleBase" id="RU000461"/>
    </source>
</evidence>
<dbReference type="GO" id="GO:0004497">
    <property type="term" value="F:monooxygenase activity"/>
    <property type="evidence" value="ECO:0007669"/>
    <property type="project" value="UniProtKB-KW"/>
</dbReference>
<dbReference type="InterPro" id="IPR017972">
    <property type="entry name" value="Cyt_P450_CS"/>
</dbReference>
<comment type="similarity">
    <text evidence="1 8">Belongs to the cytochrome P450 family.</text>
</comment>
<dbReference type="EMBL" id="QKYT01000374">
    <property type="protein sequence ID" value="RIA86249.1"/>
    <property type="molecule type" value="Genomic_DNA"/>
</dbReference>
<keyword evidence="11" id="KW-1185">Reference proteome</keyword>
<dbReference type="AlphaFoldDB" id="A0A397SMW6"/>
<name>A0A397SMW6_9GLOM</name>
<proteinExistence type="inferred from homology"/>
<feature type="binding site" description="axial binding residue" evidence="7">
    <location>
        <position position="472"/>
    </location>
    <ligand>
        <name>heme</name>
        <dbReference type="ChEBI" id="CHEBI:30413"/>
    </ligand>
    <ligandPart>
        <name>Fe</name>
        <dbReference type="ChEBI" id="CHEBI:18248"/>
    </ligandPart>
</feature>
<dbReference type="GO" id="GO:0016705">
    <property type="term" value="F:oxidoreductase activity, acting on paired donors, with incorporation or reduction of molecular oxygen"/>
    <property type="evidence" value="ECO:0007669"/>
    <property type="project" value="InterPro"/>
</dbReference>
<dbReference type="InterPro" id="IPR001128">
    <property type="entry name" value="Cyt_P450"/>
</dbReference>
<evidence type="ECO:0000256" key="6">
    <source>
        <dbReference type="ARBA" id="ARBA00023033"/>
    </source>
</evidence>
<dbReference type="GO" id="GO:0020037">
    <property type="term" value="F:heme binding"/>
    <property type="evidence" value="ECO:0007669"/>
    <property type="project" value="InterPro"/>
</dbReference>